<feature type="coiled-coil region" evidence="1">
    <location>
        <begin position="101"/>
        <end position="128"/>
    </location>
</feature>
<evidence type="ECO:0000313" key="5">
    <source>
        <dbReference type="Proteomes" id="UP000718564"/>
    </source>
</evidence>
<dbReference type="PANTHER" id="PTHR31005:SF8">
    <property type="entry name" value="DUF4139 DOMAIN-CONTAINING PROTEIN"/>
    <property type="match status" value="1"/>
</dbReference>
<organism evidence="4 5">
    <name type="scientific">Brasilonema bromeliae SPC951</name>
    <dbReference type="NCBI Taxonomy" id="385972"/>
    <lineage>
        <taxon>Bacteria</taxon>
        <taxon>Bacillati</taxon>
        <taxon>Cyanobacteriota</taxon>
        <taxon>Cyanophyceae</taxon>
        <taxon>Nostocales</taxon>
        <taxon>Scytonemataceae</taxon>
        <taxon>Brasilonema</taxon>
        <taxon>Bromeliae group (in: Brasilonema)</taxon>
    </lineage>
</organism>
<dbReference type="EMBL" id="QMEB01000056">
    <property type="protein sequence ID" value="NMG19733.1"/>
    <property type="molecule type" value="Genomic_DNA"/>
</dbReference>
<proteinExistence type="predicted"/>
<keyword evidence="1" id="KW-0175">Coiled coil</keyword>
<feature type="domain" description="DUF4139" evidence="2">
    <location>
        <begin position="224"/>
        <end position="545"/>
    </location>
</feature>
<dbReference type="Pfam" id="PF13600">
    <property type="entry name" value="DUF4140"/>
    <property type="match status" value="1"/>
</dbReference>
<dbReference type="InterPro" id="IPR025554">
    <property type="entry name" value="DUF4140"/>
</dbReference>
<protein>
    <recommendedName>
        <fullName evidence="6">Mucoidy inhibitor MuiA family protein</fullName>
    </recommendedName>
</protein>
<comment type="caution">
    <text evidence="4">The sequence shown here is derived from an EMBL/GenBank/DDBJ whole genome shotgun (WGS) entry which is preliminary data.</text>
</comment>
<dbReference type="RefSeq" id="WP_169154997.1">
    <property type="nucleotide sequence ID" value="NZ_CAWPJE010000019.1"/>
</dbReference>
<dbReference type="Proteomes" id="UP000718564">
    <property type="component" value="Unassembled WGS sequence"/>
</dbReference>
<dbReference type="InterPro" id="IPR011935">
    <property type="entry name" value="CHP02231"/>
</dbReference>
<feature type="domain" description="DUF4140" evidence="3">
    <location>
        <begin position="12"/>
        <end position="132"/>
    </location>
</feature>
<reference evidence="4 5" key="1">
    <citation type="submission" date="2018-06" db="EMBL/GenBank/DDBJ databases">
        <title>Comparative genomics of Brasilonema spp. strains.</title>
        <authorList>
            <person name="Alvarenga D.O."/>
            <person name="Fiore M.F."/>
            <person name="Varani A.M."/>
        </authorList>
    </citation>
    <scope>NUCLEOTIDE SEQUENCE [LARGE SCALE GENOMIC DNA]</scope>
    <source>
        <strain evidence="4 5">SPC951</strain>
    </source>
</reference>
<evidence type="ECO:0000259" key="3">
    <source>
        <dbReference type="Pfam" id="PF13600"/>
    </source>
</evidence>
<evidence type="ECO:0000256" key="1">
    <source>
        <dbReference type="SAM" id="Coils"/>
    </source>
</evidence>
<evidence type="ECO:0000313" key="4">
    <source>
        <dbReference type="EMBL" id="NMG19733.1"/>
    </source>
</evidence>
<keyword evidence="5" id="KW-1185">Reference proteome</keyword>
<sequence length="555" mass="62119">MRKTVETEIISVTVYTDQALVTRRGAISRRQDSERIAPVSSARPSRVITLTGQERELKIIQLPVTMETESVRVSGTGEVVVHLSGVSTERVFSTEPFAERLSHLTRQIQQLEAEWNLLQAQIDALALQSKFIEGLREKTEEPFAQSLSRKNLSLSETLDFLNFMGSQYSEYAIATGECKVQQQELDKQLQVLRQQWQQVQTPSPKESFSLSVAIEPAGAGEFELEVSYVVSCARWTPLYDLRVNTSSNSINLTYLAEVTQSTGEDWMDVSLTLSTAKLGLGTLPPKLEPWYIDILRPPEVLRMRRVAPIQTPSVAMAPSASGDGSTTLETEQLEENLVSAQTLIAEVSREGSAVTFEVKSSGNIPSDGAPHKTTIFNDDFPCSFEYVAIPRLISFAYLQANVKNSSNGVTLLPGKANIFRDNAFVGTTQLENVAPGQEFKLNLGIDEGFKIERDLVERQVDKKLIGNNRRITYSYRIVITNLQNQEANLKVIEQLPISRNEQIKVRLNRSNPQIQLGEMGILEWSLVLPPEAKRDIYYQFVVEYPPELTVVGLDF</sequence>
<name>A0ABX1P6S1_9CYAN</name>
<dbReference type="InterPro" id="IPR037291">
    <property type="entry name" value="DUF4139"/>
</dbReference>
<gene>
    <name evidence="4" type="ORF">DP116_09785</name>
</gene>
<dbReference type="PANTHER" id="PTHR31005">
    <property type="entry name" value="DUF4139 DOMAIN-CONTAINING PROTEIN"/>
    <property type="match status" value="1"/>
</dbReference>
<evidence type="ECO:0008006" key="6">
    <source>
        <dbReference type="Google" id="ProtNLM"/>
    </source>
</evidence>
<evidence type="ECO:0000259" key="2">
    <source>
        <dbReference type="Pfam" id="PF13598"/>
    </source>
</evidence>
<dbReference type="Pfam" id="PF13598">
    <property type="entry name" value="DUF4139"/>
    <property type="match status" value="1"/>
</dbReference>
<dbReference type="NCBIfam" id="TIGR02231">
    <property type="entry name" value="mucoidy inhibitor MuiA family protein"/>
    <property type="match status" value="1"/>
</dbReference>
<accession>A0ABX1P6S1</accession>